<proteinExistence type="predicted"/>
<evidence type="ECO:0000313" key="3">
    <source>
        <dbReference type="Proteomes" id="UP000007819"/>
    </source>
</evidence>
<protein>
    <submittedName>
        <fullName evidence="2">Uncharacterized protein</fullName>
    </submittedName>
</protein>
<feature type="compositionally biased region" description="Polar residues" evidence="1">
    <location>
        <begin position="42"/>
        <end position="52"/>
    </location>
</feature>
<dbReference type="KEGG" id="api:100571261"/>
<dbReference type="Proteomes" id="UP000007819">
    <property type="component" value="Chromosome X"/>
</dbReference>
<dbReference type="RefSeq" id="XP_029341700.1">
    <property type="nucleotide sequence ID" value="XM_029485840.1"/>
</dbReference>
<accession>A0A8R2NKL8</accession>
<keyword evidence="3" id="KW-1185">Reference proteome</keyword>
<dbReference type="AlphaFoldDB" id="A0A8R2NKL8"/>
<evidence type="ECO:0000256" key="1">
    <source>
        <dbReference type="SAM" id="MobiDB-lite"/>
    </source>
</evidence>
<name>A0A8R2NKL8_ACYPI</name>
<dbReference type="GeneID" id="100571261"/>
<feature type="compositionally biased region" description="Basic residues" evidence="1">
    <location>
        <begin position="11"/>
        <end position="22"/>
    </location>
</feature>
<dbReference type="EnsemblMetazoa" id="XM_029485840.1">
    <property type="protein sequence ID" value="XP_029341700.1"/>
    <property type="gene ID" value="LOC100571261"/>
</dbReference>
<dbReference type="OrthoDB" id="6622251at2759"/>
<feature type="region of interest" description="Disordered" evidence="1">
    <location>
        <begin position="1"/>
        <end position="98"/>
    </location>
</feature>
<feature type="compositionally biased region" description="Basic and acidic residues" evidence="1">
    <location>
        <begin position="61"/>
        <end position="95"/>
    </location>
</feature>
<sequence>MSNHVCDAVRHKTKKFSFKRKPFGVNQTGQVGNVHEDHKQPEASQPKQAENQTPEPIKPTPEPRKPTTEPRKPTTETRKPTPETRKPIPETRKSATETGHYSECVNMCKSQNEQTEKITDNDVAMPDGFENKATQTRICCIHNRCKRKQRKRNGNFIQDTWFCLTKLCK</sequence>
<reference evidence="3" key="1">
    <citation type="submission" date="2010-06" db="EMBL/GenBank/DDBJ databases">
        <authorList>
            <person name="Jiang H."/>
            <person name="Abraham K."/>
            <person name="Ali S."/>
            <person name="Alsbrooks S.L."/>
            <person name="Anim B.N."/>
            <person name="Anosike U.S."/>
            <person name="Attaway T."/>
            <person name="Bandaranaike D.P."/>
            <person name="Battles P.K."/>
            <person name="Bell S.N."/>
            <person name="Bell A.V."/>
            <person name="Beltran B."/>
            <person name="Bickham C."/>
            <person name="Bustamante Y."/>
            <person name="Caleb T."/>
            <person name="Canada A."/>
            <person name="Cardenas V."/>
            <person name="Carter K."/>
            <person name="Chacko J."/>
            <person name="Chandrabose M.N."/>
            <person name="Chavez D."/>
            <person name="Chavez A."/>
            <person name="Chen L."/>
            <person name="Chu H.-S."/>
            <person name="Claassen K.J."/>
            <person name="Cockrell R."/>
            <person name="Collins M."/>
            <person name="Cooper J.A."/>
            <person name="Cree A."/>
            <person name="Curry S.M."/>
            <person name="Da Y."/>
            <person name="Dao M.D."/>
            <person name="Das B."/>
            <person name="Davila M.-L."/>
            <person name="Davy-Carroll L."/>
            <person name="Denson S."/>
            <person name="Dinh H."/>
            <person name="Ebong V.E."/>
            <person name="Edwards J.R."/>
            <person name="Egan A."/>
            <person name="El-Daye J."/>
            <person name="Escobedo L."/>
            <person name="Fernandez S."/>
            <person name="Fernando P.R."/>
            <person name="Flagg N."/>
            <person name="Forbes L.D."/>
            <person name="Fowler R.G."/>
            <person name="Fu Q."/>
            <person name="Gabisi R.A."/>
            <person name="Ganer J."/>
            <person name="Garbino Pronczuk A."/>
            <person name="Garcia R.M."/>
            <person name="Garner T."/>
            <person name="Garrett T.E."/>
            <person name="Gonzalez D.A."/>
            <person name="Hamid H."/>
            <person name="Hawkins E.S."/>
            <person name="Hirani K."/>
            <person name="Hogues M.E."/>
            <person name="Hollins B."/>
            <person name="Hsiao C.-H."/>
            <person name="Jabil R."/>
            <person name="James M.L."/>
            <person name="Jhangiani S.N."/>
            <person name="Johnson B."/>
            <person name="Johnson Q."/>
            <person name="Joshi V."/>
            <person name="Kalu J.B."/>
            <person name="Kam C."/>
            <person name="Kashfia A."/>
            <person name="Keebler J."/>
            <person name="Kisamo H."/>
            <person name="Kovar C.L."/>
            <person name="Lago L.A."/>
            <person name="Lai C.-Y."/>
            <person name="Laidlaw J."/>
            <person name="Lara F."/>
            <person name="Le T.-K."/>
            <person name="Lee S.L."/>
            <person name="Legall F.H."/>
            <person name="Lemon S.J."/>
            <person name="Lewis L.R."/>
            <person name="Li B."/>
            <person name="Liu Y."/>
            <person name="Liu Y.-S."/>
            <person name="Lopez J."/>
            <person name="Lozado R.J."/>
            <person name="Lu J."/>
            <person name="Madu R.C."/>
            <person name="Maheshwari M."/>
            <person name="Maheshwari R."/>
            <person name="Malloy K."/>
            <person name="Martinez E."/>
            <person name="Mathew T."/>
            <person name="Mercado I.C."/>
            <person name="Mercado C."/>
            <person name="Meyer B."/>
            <person name="Montgomery K."/>
            <person name="Morgan M.B."/>
            <person name="Munidasa M."/>
            <person name="Nazareth L.V."/>
            <person name="Nelson J."/>
            <person name="Ng B.M."/>
            <person name="Nguyen N.B."/>
            <person name="Nguyen P.Q."/>
            <person name="Nguyen T."/>
            <person name="Obregon M."/>
            <person name="Okwuonu G.O."/>
            <person name="Onwere C.G."/>
            <person name="Orozco G."/>
            <person name="Parra A."/>
            <person name="Patel S."/>
            <person name="Patil S."/>
            <person name="Perez A."/>
            <person name="Perez Y."/>
            <person name="Pham C."/>
            <person name="Primus E.L."/>
            <person name="Pu L.-L."/>
            <person name="Puazo M."/>
            <person name="Qin X."/>
            <person name="Quiroz J.B."/>
            <person name="Reese J."/>
            <person name="Richards S."/>
            <person name="Rives C.M."/>
            <person name="Robberts R."/>
            <person name="Ruiz S.J."/>
            <person name="Ruiz M.J."/>
            <person name="Santibanez J."/>
            <person name="Schneider B.W."/>
            <person name="Sisson I."/>
            <person name="Smith M."/>
            <person name="Sodergren E."/>
            <person name="Song X.-Z."/>
            <person name="Song B.B."/>
            <person name="Summersgill H."/>
            <person name="Thelus R."/>
            <person name="Thornton R.D."/>
            <person name="Trejos Z.Y."/>
            <person name="Usmani K."/>
            <person name="Vattathil S."/>
            <person name="Villasana D."/>
            <person name="Walker D.L."/>
            <person name="Wang S."/>
            <person name="Wang K."/>
            <person name="White C.S."/>
            <person name="Williams A.C."/>
            <person name="Williamson J."/>
            <person name="Wilson K."/>
            <person name="Woghiren I.O."/>
            <person name="Woodworth J.R."/>
            <person name="Worley K.C."/>
            <person name="Wright R.A."/>
            <person name="Wu W."/>
            <person name="Young L."/>
            <person name="Zhang L."/>
            <person name="Zhang J."/>
            <person name="Zhu Y."/>
            <person name="Muzny D.M."/>
            <person name="Weinstock G."/>
            <person name="Gibbs R.A."/>
        </authorList>
    </citation>
    <scope>NUCLEOTIDE SEQUENCE [LARGE SCALE GENOMIC DNA]</scope>
    <source>
        <strain evidence="3">LSR1</strain>
    </source>
</reference>
<reference evidence="2" key="2">
    <citation type="submission" date="2022-06" db="UniProtKB">
        <authorList>
            <consortium name="EnsemblMetazoa"/>
        </authorList>
    </citation>
    <scope>IDENTIFICATION</scope>
</reference>
<evidence type="ECO:0000313" key="2">
    <source>
        <dbReference type="EnsemblMetazoa" id="XP_029341700.1"/>
    </source>
</evidence>
<organism evidence="2 3">
    <name type="scientific">Acyrthosiphon pisum</name>
    <name type="common">Pea aphid</name>
    <dbReference type="NCBI Taxonomy" id="7029"/>
    <lineage>
        <taxon>Eukaryota</taxon>
        <taxon>Metazoa</taxon>
        <taxon>Ecdysozoa</taxon>
        <taxon>Arthropoda</taxon>
        <taxon>Hexapoda</taxon>
        <taxon>Insecta</taxon>
        <taxon>Pterygota</taxon>
        <taxon>Neoptera</taxon>
        <taxon>Paraneoptera</taxon>
        <taxon>Hemiptera</taxon>
        <taxon>Sternorrhyncha</taxon>
        <taxon>Aphidomorpha</taxon>
        <taxon>Aphidoidea</taxon>
        <taxon>Aphididae</taxon>
        <taxon>Macrosiphini</taxon>
        <taxon>Acyrthosiphon</taxon>
    </lineage>
</organism>